<accession>A0A127A7N4</accession>
<dbReference type="EMBL" id="CP014519">
    <property type="protein sequence ID" value="AMM34784.1"/>
    <property type="molecule type" value="Genomic_DNA"/>
</dbReference>
<dbReference type="AlphaFoldDB" id="A0A127A7N4"/>
<protein>
    <recommendedName>
        <fullName evidence="4">DUF4760 domain-containing protein</fullName>
    </recommendedName>
</protein>
<organism evidence="2 3">
    <name type="scientific">Sinomonas atrocyanea</name>
    <dbReference type="NCBI Taxonomy" id="37927"/>
    <lineage>
        <taxon>Bacteria</taxon>
        <taxon>Bacillati</taxon>
        <taxon>Actinomycetota</taxon>
        <taxon>Actinomycetes</taxon>
        <taxon>Micrococcales</taxon>
        <taxon>Micrococcaceae</taxon>
        <taxon>Sinomonas</taxon>
    </lineage>
</organism>
<dbReference type="Proteomes" id="UP000070134">
    <property type="component" value="Plasmid pSA01"/>
</dbReference>
<gene>
    <name evidence="2" type="ORF">SA2016_4132</name>
</gene>
<name>A0A127A7N4_9MICC</name>
<keyword evidence="2" id="KW-0614">Plasmid</keyword>
<evidence type="ECO:0008006" key="4">
    <source>
        <dbReference type="Google" id="ProtNLM"/>
    </source>
</evidence>
<sequence>MTPTPTPFPSVGATAVMEPISWDGIATVIAAILAAIVAVIGYSIQQAAARKERRAEIYSEALRTVEDYLEAPYLVRRRDGSASARQSITTHISDIQSRLSYYCALLDIHADPEIGAAYETLVSAARADAGKAMLEAWKGRPTRHDRGVSIASRHDRSRSDAARRAYIEAIRRRDA</sequence>
<keyword evidence="1" id="KW-1133">Transmembrane helix</keyword>
<dbReference type="KEGG" id="satk:SA2016_4132"/>
<keyword evidence="3" id="KW-1185">Reference proteome</keyword>
<evidence type="ECO:0000256" key="1">
    <source>
        <dbReference type="SAM" id="Phobius"/>
    </source>
</evidence>
<evidence type="ECO:0000313" key="2">
    <source>
        <dbReference type="EMBL" id="AMM34784.1"/>
    </source>
</evidence>
<evidence type="ECO:0000313" key="3">
    <source>
        <dbReference type="Proteomes" id="UP000070134"/>
    </source>
</evidence>
<keyword evidence="1" id="KW-0472">Membrane</keyword>
<dbReference type="PATRIC" id="fig|37927.3.peg.4243"/>
<reference evidence="2 3" key="1">
    <citation type="submission" date="2016-02" db="EMBL/GenBank/DDBJ databases">
        <title>Complete genome of Sinomonas atrocyanea KCTC 3377.</title>
        <authorList>
            <person name="Kim K.M."/>
        </authorList>
    </citation>
    <scope>NUCLEOTIDE SEQUENCE [LARGE SCALE GENOMIC DNA]</scope>
    <source>
        <strain evidence="2 3">KCTC 3377</strain>
        <plasmid evidence="2 3">pSA01</plasmid>
    </source>
</reference>
<feature type="transmembrane region" description="Helical" evidence="1">
    <location>
        <begin position="20"/>
        <end position="44"/>
    </location>
</feature>
<proteinExistence type="predicted"/>
<geneLocation type="plasmid" evidence="2 3">
    <name>pSA01</name>
</geneLocation>
<keyword evidence="1" id="KW-0812">Transmembrane</keyword>